<comment type="caution">
    <text evidence="1">The sequence shown here is derived from an EMBL/GenBank/DDBJ whole genome shotgun (WGS) entry which is preliminary data.</text>
</comment>
<evidence type="ECO:0000313" key="1">
    <source>
        <dbReference type="EMBL" id="GAA3759231.1"/>
    </source>
</evidence>
<reference evidence="2" key="1">
    <citation type="journal article" date="2019" name="Int. J. Syst. Evol. Microbiol.">
        <title>The Global Catalogue of Microorganisms (GCM) 10K type strain sequencing project: providing services to taxonomists for standard genome sequencing and annotation.</title>
        <authorList>
            <consortium name="The Broad Institute Genomics Platform"/>
            <consortium name="The Broad Institute Genome Sequencing Center for Infectious Disease"/>
            <person name="Wu L."/>
            <person name="Ma J."/>
        </authorList>
    </citation>
    <scope>NUCLEOTIDE SEQUENCE [LARGE SCALE GENOMIC DNA]</scope>
    <source>
        <strain evidence="2">JCM 17337</strain>
    </source>
</reference>
<keyword evidence="2" id="KW-1185">Reference proteome</keyword>
<protein>
    <submittedName>
        <fullName evidence="1">Uncharacterized protein</fullName>
    </submittedName>
</protein>
<proteinExistence type="predicted"/>
<accession>A0ABP7GAC7</accession>
<dbReference type="Proteomes" id="UP001500748">
    <property type="component" value="Unassembled WGS sequence"/>
</dbReference>
<organism evidence="1 2">
    <name type="scientific">Flavobacterium ginsengiterrae</name>
    <dbReference type="NCBI Taxonomy" id="871695"/>
    <lineage>
        <taxon>Bacteria</taxon>
        <taxon>Pseudomonadati</taxon>
        <taxon>Bacteroidota</taxon>
        <taxon>Flavobacteriia</taxon>
        <taxon>Flavobacteriales</taxon>
        <taxon>Flavobacteriaceae</taxon>
        <taxon>Flavobacterium</taxon>
    </lineage>
</organism>
<dbReference type="EMBL" id="BAABDU010000003">
    <property type="protein sequence ID" value="GAA3759231.1"/>
    <property type="molecule type" value="Genomic_DNA"/>
</dbReference>
<gene>
    <name evidence="1" type="ORF">GCM10022423_07590</name>
</gene>
<sequence length="203" mass="23833">MNSENIKILRSKISIPLNKAIELLKKNNGDVELSEKDFHNENIIEICKTTDCDKETATKEYQICNYDVVKTIERINQKPVKIETGKYSAEKIGFVLWPANEEGHFFKTAKRNDAFIPWQDFEIVITVFESVFPFQNYKYDRIEDGFDRVGHNFFNKKTSEIILEKLKIIEGKDEQEKAFLAELINWFDDKLTYAHHIIVYGNL</sequence>
<evidence type="ECO:0000313" key="2">
    <source>
        <dbReference type="Proteomes" id="UP001500748"/>
    </source>
</evidence>
<dbReference type="RefSeq" id="WP_345140474.1">
    <property type="nucleotide sequence ID" value="NZ_BAABDU010000003.1"/>
</dbReference>
<name>A0ABP7GAC7_9FLAO</name>